<dbReference type="SUPFAM" id="SSF53335">
    <property type="entry name" value="S-adenosyl-L-methionine-dependent methyltransferases"/>
    <property type="match status" value="1"/>
</dbReference>
<dbReference type="EC" id="2.1.1.-" evidence="4"/>
<feature type="binding site" evidence="4">
    <location>
        <position position="157"/>
    </location>
    <ligand>
        <name>Mg(2+)</name>
        <dbReference type="ChEBI" id="CHEBI:18420"/>
    </ligand>
</feature>
<feature type="binding site" evidence="4">
    <location>
        <position position="66"/>
    </location>
    <ligand>
        <name>S-adenosyl-L-methionine</name>
        <dbReference type="ChEBI" id="CHEBI:59789"/>
    </ligand>
</feature>
<dbReference type="EMBL" id="JAFBCV010000003">
    <property type="protein sequence ID" value="MBM7838031.1"/>
    <property type="molecule type" value="Genomic_DNA"/>
</dbReference>
<dbReference type="InterPro" id="IPR043675">
    <property type="entry name" value="TrmR_methyltr"/>
</dbReference>
<feature type="binding site" evidence="4">
    <location>
        <position position="158"/>
    </location>
    <ligand>
        <name>Mg(2+)</name>
        <dbReference type="ChEBI" id="CHEBI:18420"/>
    </ligand>
</feature>
<dbReference type="InterPro" id="IPR050362">
    <property type="entry name" value="Cation-dep_OMT"/>
</dbReference>
<keyword evidence="3 4" id="KW-0949">S-adenosyl-L-methionine</keyword>
<comment type="caution">
    <text evidence="5">The sequence shown here is derived from an EMBL/GenBank/DDBJ whole genome shotgun (WGS) entry which is preliminary data.</text>
</comment>
<comment type="subunit">
    <text evidence="4">Homodimer.</text>
</comment>
<evidence type="ECO:0000256" key="1">
    <source>
        <dbReference type="ARBA" id="ARBA00022603"/>
    </source>
</evidence>
<accession>A0ABS2SSP9</accession>
<dbReference type="PANTHER" id="PTHR10509:SF14">
    <property type="entry name" value="CAFFEOYL-COA O-METHYLTRANSFERASE 3-RELATED"/>
    <property type="match status" value="1"/>
</dbReference>
<feature type="binding site" evidence="4">
    <location>
        <begin position="111"/>
        <end position="112"/>
    </location>
    <ligand>
        <name>S-adenosyl-L-methionine</name>
        <dbReference type="ChEBI" id="CHEBI:59789"/>
    </ligand>
</feature>
<keyword evidence="6" id="KW-1185">Reference proteome</keyword>
<gene>
    <name evidence="4" type="primary">trmR</name>
    <name evidence="5" type="ORF">JOC54_001262</name>
</gene>
<feature type="binding site" evidence="4">
    <location>
        <position position="83"/>
    </location>
    <ligand>
        <name>S-adenosyl-L-methionine</name>
        <dbReference type="ChEBI" id="CHEBI:59789"/>
    </ligand>
</feature>
<sequence length="223" mass="25103">MINQEIIKYVEALTPSRSTILAEMEHVAQVEGVPIMELTAMNALLILLNLKQPAHIVEIGTAIGYSAIQMAEALPSVQITTIERDESRYNQALAYISRANLSDRITVIHGDAKEAVESVAQLSKIDVLFIDAAKGQYQSFFELYTPFLDEAGLVLSDNILFRGLVAQEDLSDQPKRYQKLVEKIQRYNTWLSDHPQYETRILPIGDGLACSIKKDHVTWLKEE</sequence>
<evidence type="ECO:0000313" key="5">
    <source>
        <dbReference type="EMBL" id="MBM7838031.1"/>
    </source>
</evidence>
<comment type="function">
    <text evidence="4">Catalyzes the methylation of 5-hydroxyuridine (ho5U) to form 5-methoxyuridine (mo5U) at position 34 in tRNAs.</text>
</comment>
<organism evidence="5 6">
    <name type="scientific">Shouchella xiaoxiensis</name>
    <dbReference type="NCBI Taxonomy" id="766895"/>
    <lineage>
        <taxon>Bacteria</taxon>
        <taxon>Bacillati</taxon>
        <taxon>Bacillota</taxon>
        <taxon>Bacilli</taxon>
        <taxon>Bacillales</taxon>
        <taxon>Bacillaceae</taxon>
        <taxon>Shouchella</taxon>
    </lineage>
</organism>
<evidence type="ECO:0000313" key="6">
    <source>
        <dbReference type="Proteomes" id="UP001179280"/>
    </source>
</evidence>
<proteinExistence type="inferred from homology"/>
<dbReference type="HAMAP" id="MF_02217">
    <property type="entry name" value="TrmR_methyltr"/>
    <property type="match status" value="1"/>
</dbReference>
<evidence type="ECO:0000256" key="2">
    <source>
        <dbReference type="ARBA" id="ARBA00022679"/>
    </source>
</evidence>
<dbReference type="InterPro" id="IPR002935">
    <property type="entry name" value="SAM_O-MeTrfase"/>
</dbReference>
<dbReference type="RefSeq" id="WP_035418643.1">
    <property type="nucleotide sequence ID" value="NZ_JAFBCV010000003.1"/>
</dbReference>
<comment type="similarity">
    <text evidence="4">Belongs to the class I-like SAM-binding methyltransferase superfamily. Cation-dependent O-methyltransferase family.</text>
</comment>
<reference evidence="5" key="1">
    <citation type="submission" date="2021-01" db="EMBL/GenBank/DDBJ databases">
        <title>Genomic Encyclopedia of Type Strains, Phase IV (KMG-IV): sequencing the most valuable type-strain genomes for metagenomic binning, comparative biology and taxonomic classification.</title>
        <authorList>
            <person name="Goeker M."/>
        </authorList>
    </citation>
    <scope>NUCLEOTIDE SEQUENCE</scope>
    <source>
        <strain evidence="5">DSM 21943</strain>
    </source>
</reference>
<feature type="binding site" evidence="4">
    <location>
        <position position="131"/>
    </location>
    <ligand>
        <name>S-adenosyl-L-methionine</name>
        <dbReference type="ChEBI" id="CHEBI:59789"/>
    </ligand>
</feature>
<feature type="binding site" evidence="4">
    <location>
        <position position="131"/>
    </location>
    <ligand>
        <name>Mg(2+)</name>
        <dbReference type="ChEBI" id="CHEBI:18420"/>
    </ligand>
</feature>
<feature type="binding site" evidence="4">
    <location>
        <position position="36"/>
    </location>
    <ligand>
        <name>S-adenosyl-L-methionine</name>
        <dbReference type="ChEBI" id="CHEBI:59789"/>
    </ligand>
</feature>
<dbReference type="Gene3D" id="3.40.50.150">
    <property type="entry name" value="Vaccinia Virus protein VP39"/>
    <property type="match status" value="1"/>
</dbReference>
<protein>
    <recommendedName>
        <fullName evidence="4">tRNA 5-hydroxyuridine methyltransferase</fullName>
        <ecNumber evidence="4">2.1.1.-</ecNumber>
    </recommendedName>
    <alternativeName>
        <fullName evidence="4">ho5U methyltransferase</fullName>
    </alternativeName>
</protein>
<dbReference type="GO" id="GO:0042409">
    <property type="term" value="F:caffeoyl-CoA O-methyltransferase activity"/>
    <property type="evidence" value="ECO:0007669"/>
    <property type="project" value="UniProtKB-EC"/>
</dbReference>
<evidence type="ECO:0000256" key="4">
    <source>
        <dbReference type="HAMAP-Rule" id="MF_02217"/>
    </source>
</evidence>
<keyword evidence="4" id="KW-0460">Magnesium</keyword>
<dbReference type="InterPro" id="IPR029063">
    <property type="entry name" value="SAM-dependent_MTases_sf"/>
</dbReference>
<evidence type="ECO:0000256" key="3">
    <source>
        <dbReference type="ARBA" id="ARBA00022691"/>
    </source>
</evidence>
<keyword evidence="2 4" id="KW-0808">Transferase</keyword>
<dbReference type="Pfam" id="PF01596">
    <property type="entry name" value="Methyltransf_3"/>
    <property type="match status" value="1"/>
</dbReference>
<keyword evidence="1 4" id="KW-0489">Methyltransferase</keyword>
<dbReference type="PROSITE" id="PS51682">
    <property type="entry name" value="SAM_OMT_I"/>
    <property type="match status" value="1"/>
</dbReference>
<dbReference type="CDD" id="cd02440">
    <property type="entry name" value="AdoMet_MTases"/>
    <property type="match status" value="1"/>
</dbReference>
<keyword evidence="4" id="KW-0819">tRNA processing</keyword>
<dbReference type="Proteomes" id="UP001179280">
    <property type="component" value="Unassembled WGS sequence"/>
</dbReference>
<dbReference type="GO" id="GO:0032259">
    <property type="term" value="P:methylation"/>
    <property type="evidence" value="ECO:0007669"/>
    <property type="project" value="UniProtKB-KW"/>
</dbReference>
<dbReference type="PANTHER" id="PTHR10509">
    <property type="entry name" value="O-METHYLTRANSFERASE-RELATED"/>
    <property type="match status" value="1"/>
</dbReference>
<name>A0ABS2SSP9_9BACI</name>
<keyword evidence="4" id="KW-0479">Metal-binding</keyword>
<comment type="catalytic activity">
    <reaction evidence="4">
        <text>5-hydroxyuridine(34) in tRNA + S-adenosyl-L-methionine = 5-methoxyuridine(34) in tRNA + S-adenosyl-L-homocysteine + H(+)</text>
        <dbReference type="Rhea" id="RHEA:60524"/>
        <dbReference type="Rhea" id="RHEA-COMP:13381"/>
        <dbReference type="Rhea" id="RHEA-COMP:15591"/>
        <dbReference type="ChEBI" id="CHEBI:15378"/>
        <dbReference type="ChEBI" id="CHEBI:57856"/>
        <dbReference type="ChEBI" id="CHEBI:59789"/>
        <dbReference type="ChEBI" id="CHEBI:136877"/>
        <dbReference type="ChEBI" id="CHEBI:143860"/>
    </reaction>
</comment>